<feature type="compositionally biased region" description="Basic and acidic residues" evidence="1">
    <location>
        <begin position="545"/>
        <end position="567"/>
    </location>
</feature>
<comment type="caution">
    <text evidence="3">The sequence shown here is derived from an EMBL/GenBank/DDBJ whole genome shotgun (WGS) entry which is preliminary data.</text>
</comment>
<dbReference type="Proteomes" id="UP000247233">
    <property type="component" value="Unassembled WGS sequence"/>
</dbReference>
<feature type="compositionally biased region" description="Polar residues" evidence="1">
    <location>
        <begin position="586"/>
        <end position="599"/>
    </location>
</feature>
<dbReference type="InterPro" id="IPR003123">
    <property type="entry name" value="VPS9"/>
</dbReference>
<dbReference type="GO" id="GO:0030139">
    <property type="term" value="C:endocytic vesicle"/>
    <property type="evidence" value="ECO:0007669"/>
    <property type="project" value="TreeGrafter"/>
</dbReference>
<feature type="region of interest" description="Disordered" evidence="1">
    <location>
        <begin position="678"/>
        <end position="697"/>
    </location>
</feature>
<dbReference type="EMBL" id="MSFL01000024">
    <property type="protein sequence ID" value="PWY73601.1"/>
    <property type="molecule type" value="Genomic_DNA"/>
</dbReference>
<name>A0A317VK22_9EURO</name>
<evidence type="ECO:0000313" key="4">
    <source>
        <dbReference type="Proteomes" id="UP000247233"/>
    </source>
</evidence>
<dbReference type="RefSeq" id="XP_025396772.1">
    <property type="nucleotide sequence ID" value="XM_025546054.1"/>
</dbReference>
<organism evidence="3 4">
    <name type="scientific">Aspergillus heteromorphus CBS 117.55</name>
    <dbReference type="NCBI Taxonomy" id="1448321"/>
    <lineage>
        <taxon>Eukaryota</taxon>
        <taxon>Fungi</taxon>
        <taxon>Dikarya</taxon>
        <taxon>Ascomycota</taxon>
        <taxon>Pezizomycotina</taxon>
        <taxon>Eurotiomycetes</taxon>
        <taxon>Eurotiomycetidae</taxon>
        <taxon>Eurotiales</taxon>
        <taxon>Aspergillaceae</taxon>
        <taxon>Aspergillus</taxon>
        <taxon>Aspergillus subgen. Circumdati</taxon>
    </lineage>
</organism>
<dbReference type="Gene3D" id="1.20.1050.80">
    <property type="entry name" value="VPS9 domain"/>
    <property type="match status" value="1"/>
</dbReference>
<protein>
    <submittedName>
        <fullName evidence="3">VPS9 domain protein</fullName>
    </submittedName>
</protein>
<dbReference type="InterPro" id="IPR037191">
    <property type="entry name" value="VPS9_dom_sf"/>
</dbReference>
<gene>
    <name evidence="3" type="ORF">BO70DRAFT_389105</name>
</gene>
<evidence type="ECO:0000256" key="1">
    <source>
        <dbReference type="SAM" id="MobiDB-lite"/>
    </source>
</evidence>
<feature type="region of interest" description="Disordered" evidence="1">
    <location>
        <begin position="161"/>
        <end position="188"/>
    </location>
</feature>
<feature type="compositionally biased region" description="Polar residues" evidence="1">
    <location>
        <begin position="397"/>
        <end position="413"/>
    </location>
</feature>
<sequence length="741" mass="79830">MSARTPDIGSEKPRLHTARSFPRMDSPDTSPFVRSRAKTVQSVAIPESVDPEALPLPLSTAEDERDGSPDLFEKAASSDFGEDGNQGEETSVLSRGSQDRTEELPIELASLTDRFVNSLTVKVHTSPPTIEKISSRFQEFYLRAESHIATHISALASRINRDPSPFRATQGKSSNKGSDGRQMLTASEVTEKRIARKHLASKRVALEEAVERRACETIYDKLWRHKSTLDEIRDEKLRSKTAALALVGINLKDLGVELDMGAINEEKQREADECFSVARDCLAKMNDDKYPLGKLQQLAAAHKAIVDALTKLLPSSSSADEILPALIYSLIACPPEGINVISNLFFIQRFRSSSKMDGETAYCLTNLEAAVSFLENVDLSELRGEEVPEGQRKASNDDTSSVESPDSLQSPNPSKDAAVSSVTPVTASPELSKPVGQEASGSLPRPQSSASTQQRRLNNLFQPPSKVLGAANDAVRNTADQGLKNIGASLDSSFNFLFGRLKELQSNQFPAKDGGSPVLPKTLAEARRLVTTPISTGNGLGQDDNSARESRPTDRPPLRHIGSKAEDTFLGLVSGQRTPRDRSADSVRTQGSRKSTMAQGPQKDEAHASSAGTSSTVSTPLESMRSFGNTLNPLNHIPGMIRNFGRAPGPGTPGTPDTTSGPGASPNTPTERIRASILSRETSSSTIPTVPSVPAVPPRVDPPISRFLQMQNASELTIGDVSVLLEDYKRIAAALSKQGPN</sequence>
<dbReference type="GO" id="GO:0005829">
    <property type="term" value="C:cytosol"/>
    <property type="evidence" value="ECO:0007669"/>
    <property type="project" value="TreeGrafter"/>
</dbReference>
<dbReference type="AlphaFoldDB" id="A0A317VK22"/>
<dbReference type="GO" id="GO:0005085">
    <property type="term" value="F:guanyl-nucleotide exchange factor activity"/>
    <property type="evidence" value="ECO:0007669"/>
    <property type="project" value="InterPro"/>
</dbReference>
<reference evidence="3 4" key="1">
    <citation type="submission" date="2016-12" db="EMBL/GenBank/DDBJ databases">
        <title>The genomes of Aspergillus section Nigri reveals drivers in fungal speciation.</title>
        <authorList>
            <consortium name="DOE Joint Genome Institute"/>
            <person name="Vesth T.C."/>
            <person name="Nybo J."/>
            <person name="Theobald S."/>
            <person name="Brandl J."/>
            <person name="Frisvad J.C."/>
            <person name="Nielsen K.F."/>
            <person name="Lyhne E.K."/>
            <person name="Kogle M.E."/>
            <person name="Kuo A."/>
            <person name="Riley R."/>
            <person name="Clum A."/>
            <person name="Nolan M."/>
            <person name="Lipzen A."/>
            <person name="Salamov A."/>
            <person name="Henrissat B."/>
            <person name="Wiebenga A."/>
            <person name="De Vries R.P."/>
            <person name="Grigoriev I.V."/>
            <person name="Mortensen U.H."/>
            <person name="Andersen M.R."/>
            <person name="Baker S.E."/>
        </authorList>
    </citation>
    <scope>NUCLEOTIDE SEQUENCE [LARGE SCALE GENOMIC DNA]</scope>
    <source>
        <strain evidence="3 4">CBS 117.55</strain>
    </source>
</reference>
<dbReference type="VEuPathDB" id="FungiDB:BO70DRAFT_389105"/>
<dbReference type="STRING" id="1448321.A0A317VK22"/>
<accession>A0A317VK22</accession>
<feature type="compositionally biased region" description="Polar residues" evidence="1">
    <location>
        <begin position="445"/>
        <end position="454"/>
    </location>
</feature>
<dbReference type="GO" id="GO:0031267">
    <property type="term" value="F:small GTPase binding"/>
    <property type="evidence" value="ECO:0007669"/>
    <property type="project" value="TreeGrafter"/>
</dbReference>
<feature type="compositionally biased region" description="Low complexity" evidence="1">
    <location>
        <begin position="682"/>
        <end position="693"/>
    </location>
</feature>
<evidence type="ECO:0000259" key="2">
    <source>
        <dbReference type="PROSITE" id="PS51205"/>
    </source>
</evidence>
<dbReference type="GO" id="GO:0016192">
    <property type="term" value="P:vesicle-mediated transport"/>
    <property type="evidence" value="ECO:0007669"/>
    <property type="project" value="InterPro"/>
</dbReference>
<dbReference type="Pfam" id="PF02204">
    <property type="entry name" value="VPS9"/>
    <property type="match status" value="1"/>
</dbReference>
<feature type="region of interest" description="Disordered" evidence="1">
    <location>
        <begin position="531"/>
        <end position="670"/>
    </location>
</feature>
<proteinExistence type="predicted"/>
<dbReference type="InterPro" id="IPR045046">
    <property type="entry name" value="Vps9-like"/>
</dbReference>
<feature type="domain" description="VPS9" evidence="2">
    <location>
        <begin position="231"/>
        <end position="383"/>
    </location>
</feature>
<feature type="region of interest" description="Disordered" evidence="1">
    <location>
        <begin position="382"/>
        <end position="454"/>
    </location>
</feature>
<keyword evidence="4" id="KW-1185">Reference proteome</keyword>
<dbReference type="SMART" id="SM00167">
    <property type="entry name" value="VPS9"/>
    <property type="match status" value="1"/>
</dbReference>
<feature type="compositionally biased region" description="Low complexity" evidence="1">
    <location>
        <begin position="608"/>
        <end position="619"/>
    </location>
</feature>
<dbReference type="PROSITE" id="PS51205">
    <property type="entry name" value="VPS9"/>
    <property type="match status" value="1"/>
</dbReference>
<feature type="region of interest" description="Disordered" evidence="1">
    <location>
        <begin position="1"/>
        <end position="100"/>
    </location>
</feature>
<evidence type="ECO:0000313" key="3">
    <source>
        <dbReference type="EMBL" id="PWY73601.1"/>
    </source>
</evidence>
<dbReference type="PANTHER" id="PTHR23101">
    <property type="entry name" value="RAB GDP/GTP EXCHANGE FACTOR"/>
    <property type="match status" value="1"/>
</dbReference>
<feature type="compositionally biased region" description="Basic and acidic residues" evidence="1">
    <location>
        <begin position="382"/>
        <end position="396"/>
    </location>
</feature>
<feature type="compositionally biased region" description="Polar residues" evidence="1">
    <location>
        <begin position="87"/>
        <end position="96"/>
    </location>
</feature>
<dbReference type="SUPFAM" id="SSF109993">
    <property type="entry name" value="VPS9 domain"/>
    <property type="match status" value="1"/>
</dbReference>
<dbReference type="OrthoDB" id="10264848at2759"/>
<dbReference type="GeneID" id="37068291"/>
<feature type="compositionally biased region" description="Low complexity" evidence="1">
    <location>
        <begin position="645"/>
        <end position="666"/>
    </location>
</feature>
<dbReference type="PANTHER" id="PTHR23101:SF97">
    <property type="entry name" value="DOMAIN PROTEIN, PUTATIVE (AFU_ORTHOLOGUE AFUA_2G10890)-RELATED"/>
    <property type="match status" value="1"/>
</dbReference>